<keyword evidence="1" id="KW-0472">Membrane</keyword>
<protein>
    <submittedName>
        <fullName evidence="2">Uncharacterized protein</fullName>
    </submittedName>
</protein>
<sequence>MVALKLKETWNGYNQVSSEEEGRVALHDRDPPSYADDPNVRDEEGARLLGVDTELPSSRPRRKRKGTCCVCCGVDIGLFCKALGIVTLLFTIYGAVKLIIWAVSPDATGLEKMPAFSDSLGCQNAQYVYKGAAVSIKVPYGTRELDHVLDVRGKTPGTITLVEGSSEATDIEYTVTIRSTAESALEDVSFDHPSDATPETTRMLIKTPWVPEEDSSCSRYDIVMHIPPGLKKLAVSPHTLAHVQFKPKTGIDLDALHVTTYVSHENNMILPHQDVRAKKLFLEVFRGWIVGDISVGEQASITTQRGDGTANVRVHPMEPQNPTTPEPCGLQTTTGAGRTDISYVGDKRFPHRPIKATHMSSRNGDVYLTYREAEFSGRVALDSRSYTTTGLQSFPGNASGGDTNSGTKWTHWLGDKDGVDEIIVKSRGWTGLYL</sequence>
<dbReference type="Proteomes" id="UP001437256">
    <property type="component" value="Unassembled WGS sequence"/>
</dbReference>
<organism evidence="2 3">
    <name type="scientific">Marasmius tenuissimus</name>
    <dbReference type="NCBI Taxonomy" id="585030"/>
    <lineage>
        <taxon>Eukaryota</taxon>
        <taxon>Fungi</taxon>
        <taxon>Dikarya</taxon>
        <taxon>Basidiomycota</taxon>
        <taxon>Agaricomycotina</taxon>
        <taxon>Agaricomycetes</taxon>
        <taxon>Agaricomycetidae</taxon>
        <taxon>Agaricales</taxon>
        <taxon>Marasmiineae</taxon>
        <taxon>Marasmiaceae</taxon>
        <taxon>Marasmius</taxon>
    </lineage>
</organism>
<gene>
    <name evidence="2" type="ORF">AAF712_013977</name>
</gene>
<keyword evidence="1" id="KW-0812">Transmembrane</keyword>
<name>A0ABR2ZE77_9AGAR</name>
<reference evidence="2 3" key="1">
    <citation type="submission" date="2024-05" db="EMBL/GenBank/DDBJ databases">
        <title>A draft genome resource for the thread blight pathogen Marasmius tenuissimus strain MS-2.</title>
        <authorList>
            <person name="Yulfo-Soto G.E."/>
            <person name="Baruah I.K."/>
            <person name="Amoako-Attah I."/>
            <person name="Bukari Y."/>
            <person name="Meinhardt L.W."/>
            <person name="Bailey B.A."/>
            <person name="Cohen S.P."/>
        </authorList>
    </citation>
    <scope>NUCLEOTIDE SEQUENCE [LARGE SCALE GENOMIC DNA]</scope>
    <source>
        <strain evidence="2 3">MS-2</strain>
    </source>
</reference>
<keyword evidence="3" id="KW-1185">Reference proteome</keyword>
<evidence type="ECO:0000313" key="3">
    <source>
        <dbReference type="Proteomes" id="UP001437256"/>
    </source>
</evidence>
<evidence type="ECO:0000313" key="2">
    <source>
        <dbReference type="EMBL" id="KAL0059289.1"/>
    </source>
</evidence>
<accession>A0ABR2ZE77</accession>
<keyword evidence="1" id="KW-1133">Transmembrane helix</keyword>
<evidence type="ECO:0000256" key="1">
    <source>
        <dbReference type="SAM" id="Phobius"/>
    </source>
</evidence>
<dbReference type="EMBL" id="JBBXMP010000237">
    <property type="protein sequence ID" value="KAL0059289.1"/>
    <property type="molecule type" value="Genomic_DNA"/>
</dbReference>
<proteinExistence type="predicted"/>
<comment type="caution">
    <text evidence="2">The sequence shown here is derived from an EMBL/GenBank/DDBJ whole genome shotgun (WGS) entry which is preliminary data.</text>
</comment>
<feature type="transmembrane region" description="Helical" evidence="1">
    <location>
        <begin position="68"/>
        <end position="96"/>
    </location>
</feature>